<evidence type="ECO:0000256" key="5">
    <source>
        <dbReference type="SAM" id="Phobius"/>
    </source>
</evidence>
<keyword evidence="8" id="KW-1185">Reference proteome</keyword>
<comment type="caution">
    <text evidence="7">The sequence shown here is derived from an EMBL/GenBank/DDBJ whole genome shotgun (WGS) entry which is preliminary data.</text>
</comment>
<accession>A0AAD3SU90</accession>
<evidence type="ECO:0000259" key="6">
    <source>
        <dbReference type="Pfam" id="PF04577"/>
    </source>
</evidence>
<dbReference type="GO" id="GO:0016763">
    <property type="term" value="F:pentosyltransferase activity"/>
    <property type="evidence" value="ECO:0007669"/>
    <property type="project" value="UniProtKB-ARBA"/>
</dbReference>
<evidence type="ECO:0000313" key="8">
    <source>
        <dbReference type="Proteomes" id="UP001279734"/>
    </source>
</evidence>
<keyword evidence="4" id="KW-0325">Glycoprotein</keyword>
<comment type="subcellular location">
    <subcellularLocation>
        <location evidence="1">Golgi apparatus membrane</location>
        <topology evidence="1">Single-pass type II membrane protein</topology>
    </subcellularLocation>
</comment>
<dbReference type="GO" id="GO:0000139">
    <property type="term" value="C:Golgi membrane"/>
    <property type="evidence" value="ECO:0007669"/>
    <property type="project" value="UniProtKB-SubCell"/>
</dbReference>
<feature type="transmembrane region" description="Helical" evidence="5">
    <location>
        <begin position="20"/>
        <end position="40"/>
    </location>
</feature>
<reference evidence="7" key="1">
    <citation type="submission" date="2023-05" db="EMBL/GenBank/DDBJ databases">
        <title>Nepenthes gracilis genome sequencing.</title>
        <authorList>
            <person name="Fukushima K."/>
        </authorList>
    </citation>
    <scope>NUCLEOTIDE SEQUENCE</scope>
    <source>
        <strain evidence="7">SING2019-196</strain>
    </source>
</reference>
<dbReference type="InterPro" id="IPR049625">
    <property type="entry name" value="Glyco_transf_61_cat"/>
</dbReference>
<evidence type="ECO:0000256" key="4">
    <source>
        <dbReference type="ARBA" id="ARBA00023180"/>
    </source>
</evidence>
<evidence type="ECO:0000313" key="7">
    <source>
        <dbReference type="EMBL" id="GMH17064.1"/>
    </source>
</evidence>
<organism evidence="7 8">
    <name type="scientific">Nepenthes gracilis</name>
    <name type="common">Slender pitcher plant</name>
    <dbReference type="NCBI Taxonomy" id="150966"/>
    <lineage>
        <taxon>Eukaryota</taxon>
        <taxon>Viridiplantae</taxon>
        <taxon>Streptophyta</taxon>
        <taxon>Embryophyta</taxon>
        <taxon>Tracheophyta</taxon>
        <taxon>Spermatophyta</taxon>
        <taxon>Magnoliopsida</taxon>
        <taxon>eudicotyledons</taxon>
        <taxon>Gunneridae</taxon>
        <taxon>Pentapetalae</taxon>
        <taxon>Caryophyllales</taxon>
        <taxon>Nepenthaceae</taxon>
        <taxon>Nepenthes</taxon>
    </lineage>
</organism>
<evidence type="ECO:0000256" key="3">
    <source>
        <dbReference type="ARBA" id="ARBA00022679"/>
    </source>
</evidence>
<keyword evidence="5" id="KW-1133">Transmembrane helix</keyword>
<sequence length="505" mass="57023">MHEAILARSFSKHEKRKLGVWAFLSSLLIGLVFCALLKAYSMGPLPALNLQLSRSIDFKVLSIMDASSYHKARDPPSRFQIVEASNYYPKAREHSNSSLKSVDVIQPKNFEPLLAPIQCNFSQPRSDFCEINGDVRLQGNSSTIFIISASKSGTDVAKPEESSWSVRPYARKIDRSVMSKIREFSLKSSAPSGKQSIARCTKNHTAAGVVFSIGGYAGNHFHDFTDVIIPLYITSRQYKGNVEFLIANIKPYWLAKYSVLLKALSKYDIINIDQDREIHCFPSMIVGLKAHKELSIDPSRSFPNRDSYSMRNFTQFLRSAYWLKRNTAISLKDRHKRKPRLLIISRKMSRALMNEDELAAEARRVGYDVVVADARGELGKFARMVNSFDVMMGVHGAGLANSVFLPEKAVLIQVVPLGLEGLSKYDFELPAKDMNLRYLEYKISAKESSLTEKYPSDHPALREPSSFNKGWDAFKAVYLDGQNVSLDVSRFRTTLLKAIEFLHHN</sequence>
<evidence type="ECO:0000256" key="2">
    <source>
        <dbReference type="ARBA" id="ARBA00022676"/>
    </source>
</evidence>
<dbReference type="EMBL" id="BSYO01000017">
    <property type="protein sequence ID" value="GMH17064.1"/>
    <property type="molecule type" value="Genomic_DNA"/>
</dbReference>
<gene>
    <name evidence="7" type="ORF">Nepgr_018905</name>
</gene>
<dbReference type="Pfam" id="PF04577">
    <property type="entry name" value="Glyco_transf_61"/>
    <property type="match status" value="1"/>
</dbReference>
<keyword evidence="3" id="KW-0808">Transferase</keyword>
<name>A0AAD3SU90_NEPGR</name>
<feature type="domain" description="Glycosyltransferase 61 catalytic" evidence="6">
    <location>
        <begin position="321"/>
        <end position="412"/>
    </location>
</feature>
<proteinExistence type="predicted"/>
<dbReference type="InterPro" id="IPR007657">
    <property type="entry name" value="Glycosyltransferase_61"/>
</dbReference>
<dbReference type="PANTHER" id="PTHR20961">
    <property type="entry name" value="GLYCOSYLTRANSFERASE"/>
    <property type="match status" value="1"/>
</dbReference>
<keyword evidence="5" id="KW-0812">Transmembrane</keyword>
<keyword evidence="2" id="KW-0328">Glycosyltransferase</keyword>
<evidence type="ECO:0000256" key="1">
    <source>
        <dbReference type="ARBA" id="ARBA00004323"/>
    </source>
</evidence>
<dbReference type="Proteomes" id="UP001279734">
    <property type="component" value="Unassembled WGS sequence"/>
</dbReference>
<keyword evidence="5" id="KW-0472">Membrane</keyword>
<protein>
    <recommendedName>
        <fullName evidence="6">Glycosyltransferase 61 catalytic domain-containing protein</fullName>
    </recommendedName>
</protein>
<dbReference type="PANTHER" id="PTHR20961:SF5">
    <property type="entry name" value="GLYCOSYLTRANSFERASE-RELATED"/>
    <property type="match status" value="1"/>
</dbReference>
<dbReference type="AlphaFoldDB" id="A0AAD3SU90"/>